<gene>
    <name evidence="3" type="ORF">DYB28_009058</name>
</gene>
<evidence type="ECO:0000256" key="1">
    <source>
        <dbReference type="SAM" id="MobiDB-lite"/>
    </source>
</evidence>
<protein>
    <recommendedName>
        <fullName evidence="2">Myb/SANT-like domain-containing protein</fullName>
    </recommendedName>
</protein>
<proteinExistence type="predicted"/>
<evidence type="ECO:0000313" key="4">
    <source>
        <dbReference type="Proteomes" id="UP000275652"/>
    </source>
</evidence>
<feature type="region of interest" description="Disordered" evidence="1">
    <location>
        <begin position="74"/>
        <end position="123"/>
    </location>
</feature>
<feature type="compositionally biased region" description="Acidic residues" evidence="1">
    <location>
        <begin position="81"/>
        <end position="93"/>
    </location>
</feature>
<organism evidence="3 4">
    <name type="scientific">Aphanomyces astaci</name>
    <name type="common">Crayfish plague agent</name>
    <dbReference type="NCBI Taxonomy" id="112090"/>
    <lineage>
        <taxon>Eukaryota</taxon>
        <taxon>Sar</taxon>
        <taxon>Stramenopiles</taxon>
        <taxon>Oomycota</taxon>
        <taxon>Saprolegniomycetes</taxon>
        <taxon>Saprolegniales</taxon>
        <taxon>Verrucalvaceae</taxon>
        <taxon>Aphanomyces</taxon>
    </lineage>
</organism>
<name>A0A9X8H8F5_APHAT</name>
<dbReference type="Proteomes" id="UP000275652">
    <property type="component" value="Unassembled WGS sequence"/>
</dbReference>
<evidence type="ECO:0000313" key="3">
    <source>
        <dbReference type="EMBL" id="RLO05139.1"/>
    </source>
</evidence>
<dbReference type="PANTHER" id="PTHR46929:SF3">
    <property type="entry name" value="MYB_SANT-LIKE DOMAIN-CONTAINING PROTEIN"/>
    <property type="match status" value="1"/>
</dbReference>
<accession>A0A9X8H8F5</accession>
<dbReference type="PANTHER" id="PTHR46929">
    <property type="entry name" value="EXPRESSED PROTEIN"/>
    <property type="match status" value="1"/>
</dbReference>
<comment type="caution">
    <text evidence="3">The sequence shown here is derived from an EMBL/GenBank/DDBJ whole genome shotgun (WGS) entry which is preliminary data.</text>
</comment>
<dbReference type="AlphaFoldDB" id="A0A9X8H8F5"/>
<reference evidence="3 4" key="1">
    <citation type="journal article" date="2018" name="J. Invertebr. Pathol.">
        <title>New genotyping method for the causative agent of crayfish plague (Aphanomyces astaci) based on whole genome data.</title>
        <authorList>
            <person name="Minardi D."/>
            <person name="Studholme D.J."/>
            <person name="van der Giezen M."/>
            <person name="Pretto T."/>
            <person name="Oidtmann B."/>
        </authorList>
    </citation>
    <scope>NUCLEOTIDE SEQUENCE [LARGE SCALE GENOMIC DNA]</scope>
    <source>
        <strain evidence="3 4">KB13</strain>
    </source>
</reference>
<dbReference type="EMBL" id="QUTI01027553">
    <property type="protein sequence ID" value="RLO05139.1"/>
    <property type="molecule type" value="Genomic_DNA"/>
</dbReference>
<evidence type="ECO:0000259" key="2">
    <source>
        <dbReference type="Pfam" id="PF12776"/>
    </source>
</evidence>
<dbReference type="Pfam" id="PF12776">
    <property type="entry name" value="Myb_DNA-bind_3"/>
    <property type="match status" value="1"/>
</dbReference>
<sequence>MGIWTDELDKTWLEELVYQAVVMGKKSHSGFKREAWSEVLKKLNNTHNLERTMAQLKSRYDTIKGIVDINYNDDNAMDNNDQPDDASSNDEESLNNVDAGRARQSAQTEERPPQKRQRSSLASKLSADFRAVNETAVKELELLTDVLRPSSVGSGLSPTEKAVKVLQQDFVDVIDEDDMLFAFDLMENSTRAAMFLCMEGQIRSAWLIRHINQIKVSIVA</sequence>
<dbReference type="InterPro" id="IPR024752">
    <property type="entry name" value="Myb/SANT-like_dom"/>
</dbReference>
<feature type="domain" description="Myb/SANT-like" evidence="2">
    <location>
        <begin position="4"/>
        <end position="64"/>
    </location>
</feature>